<feature type="domain" description="Poly(A) polymerase nucleotidyltransferase" evidence="1">
    <location>
        <begin position="13"/>
        <end position="158"/>
    </location>
</feature>
<dbReference type="SUPFAM" id="SSF81301">
    <property type="entry name" value="Nucleotidyltransferase"/>
    <property type="match status" value="1"/>
</dbReference>
<accession>A0A095CGU2</accession>
<dbReference type="InterPro" id="IPR043519">
    <property type="entry name" value="NT_sf"/>
</dbReference>
<evidence type="ECO:0000259" key="1">
    <source>
        <dbReference type="Pfam" id="PF20750"/>
    </source>
</evidence>
<dbReference type="PANTHER" id="PTHR10682:SF10">
    <property type="entry name" value="POLYNUCLEOTIDE ADENYLYLTRANSFERASE"/>
    <property type="match status" value="1"/>
</dbReference>
<gene>
    <name evidence="2" type="ORF">MS3_10844</name>
</gene>
<dbReference type="AlphaFoldDB" id="A0A095CGU2"/>
<dbReference type="CDD" id="cd05402">
    <property type="entry name" value="NT_PAP_TUTase"/>
    <property type="match status" value="1"/>
</dbReference>
<dbReference type="PANTHER" id="PTHR10682">
    <property type="entry name" value="POLY A POLYMERASE"/>
    <property type="match status" value="1"/>
</dbReference>
<name>A0A095CGU2_SCHHA</name>
<reference evidence="2" key="1">
    <citation type="journal article" date="2012" name="Nat. Genet.">
        <title>Whole-genome sequence of Schistosoma haematobium.</title>
        <authorList>
            <person name="Young N.D."/>
            <person name="Jex A.R."/>
            <person name="Li B."/>
            <person name="Liu S."/>
            <person name="Yang L."/>
            <person name="Xiong Z."/>
            <person name="Li Y."/>
            <person name="Cantacessi C."/>
            <person name="Hall R.S."/>
            <person name="Xu X."/>
            <person name="Chen F."/>
            <person name="Wu X."/>
            <person name="Zerlotini A."/>
            <person name="Oliveira G."/>
            <person name="Hofmann A."/>
            <person name="Zhang G."/>
            <person name="Fang X."/>
            <person name="Kang Y."/>
            <person name="Campbell B.E."/>
            <person name="Loukas A."/>
            <person name="Ranganathan S."/>
            <person name="Rollinson D."/>
            <person name="Rinaldi G."/>
            <person name="Brindley P.J."/>
            <person name="Yang H."/>
            <person name="Wang J."/>
            <person name="Wang J."/>
            <person name="Gasser R.B."/>
        </authorList>
    </citation>
    <scope>NUCLEOTIDE SEQUENCE [LARGE SCALE GENOMIC DNA]</scope>
</reference>
<proteinExistence type="predicted"/>
<dbReference type="EMBL" id="KL252605">
    <property type="protein sequence ID" value="KGB42213.1"/>
    <property type="molecule type" value="Genomic_DNA"/>
</dbReference>
<sequence length="168" mass="18896">MNVGEEIPARCLGETGALSFKKPTEQDFRDTQELEASLAQLNIFETQEEISQRREALVRLQEISNAWIRQKALEQNLPAHVANSTTGKIFTFGSYRLGVNFRGADIDSLLVVPRFITREEFFSDFQTVLAENSNVEDLHAVVDAFVPVLKMKFMGVEVCNTSASHNTQ</sequence>
<evidence type="ECO:0000313" key="2">
    <source>
        <dbReference type="EMBL" id="KGB42213.1"/>
    </source>
</evidence>
<dbReference type="GO" id="GO:1990817">
    <property type="term" value="F:poly(A) RNA polymerase activity"/>
    <property type="evidence" value="ECO:0007669"/>
    <property type="project" value="TreeGrafter"/>
</dbReference>
<dbReference type="GO" id="GO:0005634">
    <property type="term" value="C:nucleus"/>
    <property type="evidence" value="ECO:0007669"/>
    <property type="project" value="TreeGrafter"/>
</dbReference>
<organism evidence="2">
    <name type="scientific">Schistosoma haematobium</name>
    <name type="common">Blood fluke</name>
    <dbReference type="NCBI Taxonomy" id="6185"/>
    <lineage>
        <taxon>Eukaryota</taxon>
        <taxon>Metazoa</taxon>
        <taxon>Spiralia</taxon>
        <taxon>Lophotrochozoa</taxon>
        <taxon>Platyhelminthes</taxon>
        <taxon>Trematoda</taxon>
        <taxon>Digenea</taxon>
        <taxon>Strigeidida</taxon>
        <taxon>Schistosomatoidea</taxon>
        <taxon>Schistosomatidae</taxon>
        <taxon>Schistosoma</taxon>
    </lineage>
</organism>
<dbReference type="STRING" id="6185.A0A095CGU2"/>
<dbReference type="Gene3D" id="3.30.460.10">
    <property type="entry name" value="Beta Polymerase, domain 2"/>
    <property type="match status" value="1"/>
</dbReference>
<dbReference type="InterPro" id="IPR048840">
    <property type="entry name" value="PolA_pol_NTPase"/>
</dbReference>
<protein>
    <submittedName>
        <fullName evidence="2">Poly(A) polymerase alpha</fullName>
    </submittedName>
</protein>
<dbReference type="Pfam" id="PF20750">
    <property type="entry name" value="PAP_NTPase"/>
    <property type="match status" value="1"/>
</dbReference>